<dbReference type="EC" id="2.7.13.3" evidence="2"/>
<dbReference type="SMART" id="SM00388">
    <property type="entry name" value="HisKA"/>
    <property type="match status" value="1"/>
</dbReference>
<sequence>MATEVILEDVAAVSRIDAVPSILEIVCRITGLRFAAVARVTDKEWVACAVRDEIEFGLQVGGSLDLKTTICDEIRDSRTGVIIDHVSEDPVFCTHHTPRRYGFESYISIPIVKPSGEFFGTLCALDPLPAKLREPGIVATFENFAHLIGMQLAMQDELASKDDQIAQAGSTAIIRERFIAILGHDLRNPIAALAAGTDMLKRINSAPRPTLILAQMEQSLQRAKLLIDDLLDFARGHLGNGLTLRISSNPDLGVPLRQTIAELQIVHPDQPIELDTAFDEPVRCDVDRITQLLSNLVSNALTHGAKSKPVRVRAESRNGHFVLTVANQGAPIAKDKMRHLFDPFSGNSDGTKGLGLGLFIAHEIATAHNGSIDVASDEHETCFRLTMPSTC</sequence>
<dbReference type="EMBL" id="WVTD01000010">
    <property type="protein sequence ID" value="MYL98874.1"/>
    <property type="molecule type" value="Genomic_DNA"/>
</dbReference>
<dbReference type="RefSeq" id="WP_160986507.1">
    <property type="nucleotide sequence ID" value="NZ_WVTD01000010.1"/>
</dbReference>
<keyword evidence="6" id="KW-1185">Reference proteome</keyword>
<evidence type="ECO:0000259" key="4">
    <source>
        <dbReference type="PROSITE" id="PS50109"/>
    </source>
</evidence>
<dbReference type="GO" id="GO:0000155">
    <property type="term" value="F:phosphorelay sensor kinase activity"/>
    <property type="evidence" value="ECO:0007669"/>
    <property type="project" value="InterPro"/>
</dbReference>
<feature type="domain" description="Histidine kinase" evidence="4">
    <location>
        <begin position="181"/>
        <end position="391"/>
    </location>
</feature>
<dbReference type="InterPro" id="IPR003018">
    <property type="entry name" value="GAF"/>
</dbReference>
<dbReference type="InterPro" id="IPR036890">
    <property type="entry name" value="HATPase_C_sf"/>
</dbReference>
<dbReference type="SUPFAM" id="SSF55781">
    <property type="entry name" value="GAF domain-like"/>
    <property type="match status" value="1"/>
</dbReference>
<accession>A0A7X4K838</accession>
<protein>
    <recommendedName>
        <fullName evidence="2">histidine kinase</fullName>
        <ecNumber evidence="2">2.7.13.3</ecNumber>
    </recommendedName>
</protein>
<dbReference type="PRINTS" id="PR00344">
    <property type="entry name" value="BCTRLSENSOR"/>
</dbReference>
<dbReference type="InterPro" id="IPR036097">
    <property type="entry name" value="HisK_dim/P_sf"/>
</dbReference>
<proteinExistence type="predicted"/>
<evidence type="ECO:0000256" key="2">
    <source>
        <dbReference type="ARBA" id="ARBA00012438"/>
    </source>
</evidence>
<dbReference type="InterPro" id="IPR029016">
    <property type="entry name" value="GAF-like_dom_sf"/>
</dbReference>
<dbReference type="Pfam" id="PF02518">
    <property type="entry name" value="HATPase_c"/>
    <property type="match status" value="1"/>
</dbReference>
<dbReference type="SMART" id="SM00387">
    <property type="entry name" value="HATPase_c"/>
    <property type="match status" value="1"/>
</dbReference>
<dbReference type="Gene3D" id="3.30.565.10">
    <property type="entry name" value="Histidine kinase-like ATPase, C-terminal domain"/>
    <property type="match status" value="1"/>
</dbReference>
<comment type="caution">
    <text evidence="5">The sequence shown here is derived from an EMBL/GenBank/DDBJ whole genome shotgun (WGS) entry which is preliminary data.</text>
</comment>
<dbReference type="CDD" id="cd00082">
    <property type="entry name" value="HisKA"/>
    <property type="match status" value="1"/>
</dbReference>
<dbReference type="InterPro" id="IPR003661">
    <property type="entry name" value="HisK_dim/P_dom"/>
</dbReference>
<dbReference type="SUPFAM" id="SSF55874">
    <property type="entry name" value="ATPase domain of HSP90 chaperone/DNA topoisomerase II/histidine kinase"/>
    <property type="match status" value="1"/>
</dbReference>
<dbReference type="Pfam" id="PF01590">
    <property type="entry name" value="GAF"/>
    <property type="match status" value="1"/>
</dbReference>
<dbReference type="SMART" id="SM00065">
    <property type="entry name" value="GAF"/>
    <property type="match status" value="1"/>
</dbReference>
<dbReference type="AlphaFoldDB" id="A0A7X4K838"/>
<evidence type="ECO:0000256" key="3">
    <source>
        <dbReference type="ARBA" id="ARBA00022553"/>
    </source>
</evidence>
<dbReference type="InterPro" id="IPR005467">
    <property type="entry name" value="His_kinase_dom"/>
</dbReference>
<keyword evidence="3" id="KW-0597">Phosphoprotein</keyword>
<dbReference type="Proteomes" id="UP000465810">
    <property type="component" value="Unassembled WGS sequence"/>
</dbReference>
<dbReference type="Gene3D" id="1.10.287.130">
    <property type="match status" value="1"/>
</dbReference>
<evidence type="ECO:0000256" key="1">
    <source>
        <dbReference type="ARBA" id="ARBA00000085"/>
    </source>
</evidence>
<evidence type="ECO:0000313" key="6">
    <source>
        <dbReference type="Proteomes" id="UP000465810"/>
    </source>
</evidence>
<name>A0A7X4K838_9SPHN</name>
<organism evidence="5 6">
    <name type="scientific">Novosphingobium silvae</name>
    <dbReference type="NCBI Taxonomy" id="2692619"/>
    <lineage>
        <taxon>Bacteria</taxon>
        <taxon>Pseudomonadati</taxon>
        <taxon>Pseudomonadota</taxon>
        <taxon>Alphaproteobacteria</taxon>
        <taxon>Sphingomonadales</taxon>
        <taxon>Sphingomonadaceae</taxon>
        <taxon>Novosphingobium</taxon>
    </lineage>
</organism>
<dbReference type="InterPro" id="IPR003594">
    <property type="entry name" value="HATPase_dom"/>
</dbReference>
<evidence type="ECO:0000313" key="5">
    <source>
        <dbReference type="EMBL" id="MYL98874.1"/>
    </source>
</evidence>
<dbReference type="Gene3D" id="3.30.450.40">
    <property type="match status" value="1"/>
</dbReference>
<dbReference type="PANTHER" id="PTHR43547">
    <property type="entry name" value="TWO-COMPONENT HISTIDINE KINASE"/>
    <property type="match status" value="1"/>
</dbReference>
<gene>
    <name evidence="5" type="ORF">GR702_13995</name>
</gene>
<dbReference type="Pfam" id="PF00512">
    <property type="entry name" value="HisKA"/>
    <property type="match status" value="1"/>
</dbReference>
<dbReference type="SUPFAM" id="SSF47384">
    <property type="entry name" value="Homodimeric domain of signal transducing histidine kinase"/>
    <property type="match status" value="1"/>
</dbReference>
<dbReference type="PROSITE" id="PS50109">
    <property type="entry name" value="HIS_KIN"/>
    <property type="match status" value="1"/>
</dbReference>
<dbReference type="InterPro" id="IPR004358">
    <property type="entry name" value="Sig_transdc_His_kin-like_C"/>
</dbReference>
<comment type="catalytic activity">
    <reaction evidence="1">
        <text>ATP + protein L-histidine = ADP + protein N-phospho-L-histidine.</text>
        <dbReference type="EC" id="2.7.13.3"/>
    </reaction>
</comment>
<reference evidence="5 6" key="1">
    <citation type="submission" date="2019-12" db="EMBL/GenBank/DDBJ databases">
        <authorList>
            <person name="Feng G."/>
            <person name="Zhu H."/>
        </authorList>
    </citation>
    <scope>NUCLEOTIDE SEQUENCE [LARGE SCALE GENOMIC DNA]</scope>
    <source>
        <strain evidence="5 6">FGD1</strain>
    </source>
</reference>
<dbReference type="PANTHER" id="PTHR43547:SF2">
    <property type="entry name" value="HYBRID SIGNAL TRANSDUCTION HISTIDINE KINASE C"/>
    <property type="match status" value="1"/>
</dbReference>